<proteinExistence type="predicted"/>
<name>V6LN86_9EUKA</name>
<sequence length="587" mass="65596">MEGKLVSVILPSGPSLTRSIKTELISFNNNNFIAYPSNKSIIILDPIEMKQFVYDQHKSEVTALAIHPQDYYMVSGDQKGNLIIWSLNNENLLIKAKFELSHPITAIQFHSDGQQLIVAAKQMFQFNLQTELQNPLPSPDQQLTSVCYYNKTSAIVTSISGQVFSYYGRKLAFTKSIDLNIAITSSIYVNNHLILVGQKGTITILDNDLNIINQQSIGASTIFNITSFNLLEKTNIVCTCADGSIKVLELSASLQLTEIASQSFITTFYSNQLLSLAFQKHSSHFYAFTLSGKFIDINISNLLISSNLENRIRFICCSKPIEYVIQAQNFQILCTQNKGIKISNNLTQFSILNEQKFDQIFQNRVLFAKQIDNGSIVGFTTVNFFTIVDDIYSQKALNITIHSVSQYNNDFLLFSAQKIIKFEISNVQTVVYTCETEEITSGDFSDGICVISTLKMKGVEIGEIRVLTDFSKISNSSKIFTLPIYVKITKNRVFAASSDNKFVIFDLTDFEKEDVWPTFSRLEQCSKITGRVQGILGTIVFGSKGWIELADDFSIKLSKDSDVAVTYVGEIGDKSTIFICSGAAIAK</sequence>
<dbReference type="PANTHER" id="PTHR19856">
    <property type="entry name" value="WD-REPEATCONTAINING PROTEIN WDR1"/>
    <property type="match status" value="1"/>
</dbReference>
<protein>
    <submittedName>
        <fullName evidence="4">WD40 domain-containing protein</fullName>
    </submittedName>
</protein>
<dbReference type="InterPro" id="IPR015943">
    <property type="entry name" value="WD40/YVTN_repeat-like_dom_sf"/>
</dbReference>
<keyword evidence="6" id="KW-1185">Reference proteome</keyword>
<keyword evidence="2" id="KW-0677">Repeat</keyword>
<evidence type="ECO:0000313" key="6">
    <source>
        <dbReference type="Proteomes" id="UP000018208"/>
    </source>
</evidence>
<feature type="repeat" description="WD" evidence="3">
    <location>
        <begin position="54"/>
        <end position="95"/>
    </location>
</feature>
<dbReference type="OrthoDB" id="2306at2759"/>
<dbReference type="VEuPathDB" id="GiardiaDB:SS50377_20109"/>
<dbReference type="EMBL" id="KI546100">
    <property type="protein sequence ID" value="EST45166.1"/>
    <property type="molecule type" value="Genomic_DNA"/>
</dbReference>
<evidence type="ECO:0000313" key="5">
    <source>
        <dbReference type="EMBL" id="KAH0576763.1"/>
    </source>
</evidence>
<dbReference type="AlphaFoldDB" id="V6LN86"/>
<dbReference type="Pfam" id="PF00400">
    <property type="entry name" value="WD40"/>
    <property type="match status" value="1"/>
</dbReference>
<reference evidence="4 5" key="1">
    <citation type="journal article" date="2014" name="PLoS Genet.">
        <title>The Genome of Spironucleus salmonicida Highlights a Fish Pathogen Adapted to Fluctuating Environments.</title>
        <authorList>
            <person name="Xu F."/>
            <person name="Jerlstrom-Hultqvist J."/>
            <person name="Einarsson E."/>
            <person name="Astvaldsson A."/>
            <person name="Svard S.G."/>
            <person name="Andersson J.O."/>
        </authorList>
    </citation>
    <scope>NUCLEOTIDE SEQUENCE</scope>
    <source>
        <strain evidence="5">ATCC 50377</strain>
    </source>
</reference>
<dbReference type="PROSITE" id="PS50082">
    <property type="entry name" value="WD_REPEATS_2"/>
    <property type="match status" value="1"/>
</dbReference>
<dbReference type="InterPro" id="IPR036322">
    <property type="entry name" value="WD40_repeat_dom_sf"/>
</dbReference>
<dbReference type="SMART" id="SM00320">
    <property type="entry name" value="WD40"/>
    <property type="match status" value="2"/>
</dbReference>
<reference evidence="5" key="2">
    <citation type="submission" date="2020-12" db="EMBL/GenBank/DDBJ databases">
        <title>New Spironucleus salmonicida genome in near-complete chromosomes.</title>
        <authorList>
            <person name="Xu F."/>
            <person name="Kurt Z."/>
            <person name="Jimenez-Gonzalez A."/>
            <person name="Astvaldsson A."/>
            <person name="Andersson J.O."/>
            <person name="Svard S.G."/>
        </authorList>
    </citation>
    <scope>NUCLEOTIDE SEQUENCE</scope>
    <source>
        <strain evidence="5">ATCC 50377</strain>
    </source>
</reference>
<dbReference type="GO" id="GO:0030864">
    <property type="term" value="C:cortical actin cytoskeleton"/>
    <property type="evidence" value="ECO:0007669"/>
    <property type="project" value="TreeGrafter"/>
</dbReference>
<dbReference type="Proteomes" id="UP000018208">
    <property type="component" value="Unassembled WGS sequence"/>
</dbReference>
<evidence type="ECO:0000313" key="4">
    <source>
        <dbReference type="EMBL" id="EST45166.1"/>
    </source>
</evidence>
<evidence type="ECO:0000256" key="2">
    <source>
        <dbReference type="ARBA" id="ARBA00022737"/>
    </source>
</evidence>
<dbReference type="PANTHER" id="PTHR19856:SF0">
    <property type="entry name" value="WD REPEAT-CONTAINING PROTEIN 1"/>
    <property type="match status" value="1"/>
</dbReference>
<dbReference type="GO" id="GO:0030042">
    <property type="term" value="P:actin filament depolymerization"/>
    <property type="evidence" value="ECO:0007669"/>
    <property type="project" value="TreeGrafter"/>
</dbReference>
<evidence type="ECO:0000256" key="1">
    <source>
        <dbReference type="ARBA" id="ARBA00022574"/>
    </source>
</evidence>
<dbReference type="Gene3D" id="2.130.10.10">
    <property type="entry name" value="YVTN repeat-like/Quinoprotein amine dehydrogenase"/>
    <property type="match status" value="2"/>
</dbReference>
<dbReference type="SUPFAM" id="SSF50978">
    <property type="entry name" value="WD40 repeat-like"/>
    <property type="match status" value="1"/>
</dbReference>
<accession>V6LN86</accession>
<keyword evidence="1 3" id="KW-0853">WD repeat</keyword>
<organism evidence="4">
    <name type="scientific">Spironucleus salmonicida</name>
    <dbReference type="NCBI Taxonomy" id="348837"/>
    <lineage>
        <taxon>Eukaryota</taxon>
        <taxon>Metamonada</taxon>
        <taxon>Diplomonadida</taxon>
        <taxon>Hexamitidae</taxon>
        <taxon>Hexamitinae</taxon>
        <taxon>Spironucleus</taxon>
    </lineage>
</organism>
<dbReference type="InterPro" id="IPR001680">
    <property type="entry name" value="WD40_rpt"/>
</dbReference>
<gene>
    <name evidence="4" type="ORF">SS50377_14738</name>
    <name evidence="5" type="ORF">SS50377_20109</name>
</gene>
<dbReference type="PROSITE" id="PS50294">
    <property type="entry name" value="WD_REPEATS_REGION"/>
    <property type="match status" value="1"/>
</dbReference>
<dbReference type="GO" id="GO:0051015">
    <property type="term" value="F:actin filament binding"/>
    <property type="evidence" value="ECO:0007669"/>
    <property type="project" value="TreeGrafter"/>
</dbReference>
<evidence type="ECO:0000256" key="3">
    <source>
        <dbReference type="PROSITE-ProRule" id="PRU00221"/>
    </source>
</evidence>
<dbReference type="EMBL" id="AUWU02000001">
    <property type="protein sequence ID" value="KAH0576763.1"/>
    <property type="molecule type" value="Genomic_DNA"/>
</dbReference>